<dbReference type="PRINTS" id="PR00289">
    <property type="entry name" value="DISINTEGRIN"/>
</dbReference>
<dbReference type="EMBL" id="BEZZ01005151">
    <property type="protein sequence ID" value="GCC16537.1"/>
    <property type="molecule type" value="Genomic_DNA"/>
</dbReference>
<keyword evidence="1" id="KW-1217">Cell adhesion impairing toxin</keyword>
<protein>
    <recommendedName>
        <fullName evidence="3">Disintegrin domain-containing protein</fullName>
    </recommendedName>
</protein>
<evidence type="ECO:0000256" key="2">
    <source>
        <dbReference type="PROSITE-ProRule" id="PRU00068"/>
    </source>
</evidence>
<dbReference type="Proteomes" id="UP000287033">
    <property type="component" value="Unassembled WGS sequence"/>
</dbReference>
<dbReference type="Pfam" id="PF00200">
    <property type="entry name" value="Disintegrin"/>
    <property type="match status" value="1"/>
</dbReference>
<gene>
    <name evidence="4" type="ORF">chiPu_0021891</name>
</gene>
<dbReference type="InterPro" id="IPR006586">
    <property type="entry name" value="ADAM_Cys-rich"/>
</dbReference>
<dbReference type="PANTHER" id="PTHR11905:SF159">
    <property type="entry name" value="ADAM METALLOPROTEASE"/>
    <property type="match status" value="1"/>
</dbReference>
<evidence type="ECO:0000259" key="3">
    <source>
        <dbReference type="PROSITE" id="PS50214"/>
    </source>
</evidence>
<name>A0A401REH2_CHIPU</name>
<dbReference type="SMART" id="SM00050">
    <property type="entry name" value="DISIN"/>
    <property type="match status" value="1"/>
</dbReference>
<organism evidence="4 5">
    <name type="scientific">Chiloscyllium punctatum</name>
    <name type="common">Brownbanded bambooshark</name>
    <name type="synonym">Hemiscyllium punctatum</name>
    <dbReference type="NCBI Taxonomy" id="137246"/>
    <lineage>
        <taxon>Eukaryota</taxon>
        <taxon>Metazoa</taxon>
        <taxon>Chordata</taxon>
        <taxon>Craniata</taxon>
        <taxon>Vertebrata</taxon>
        <taxon>Chondrichthyes</taxon>
        <taxon>Elasmobranchii</taxon>
        <taxon>Galeomorphii</taxon>
        <taxon>Galeoidea</taxon>
        <taxon>Orectolobiformes</taxon>
        <taxon>Hemiscylliidae</taxon>
        <taxon>Chiloscyllium</taxon>
    </lineage>
</organism>
<dbReference type="Pfam" id="PF08516">
    <property type="entry name" value="ADAM_CR"/>
    <property type="match status" value="1"/>
</dbReference>
<dbReference type="PANTHER" id="PTHR11905">
    <property type="entry name" value="ADAM A DISINTEGRIN AND METALLOPROTEASE DOMAIN"/>
    <property type="match status" value="1"/>
</dbReference>
<evidence type="ECO:0000313" key="4">
    <source>
        <dbReference type="EMBL" id="GCC16537.1"/>
    </source>
</evidence>
<keyword evidence="5" id="KW-1185">Reference proteome</keyword>
<dbReference type="OrthoDB" id="5951731at2759"/>
<sequence>ECTDPCCEPSTCKLKPGAQCPSTGTCCKDCQFLPAGTMCRGLMGECDLPEFCTGNFSDCPENVFLKNGYTCSNGTLYCSDGICQSADKQCQEIWGPGAKSAEDVCYLYTNNAGSPFGNCGKNDNNDYIKCQNKDVKCGKIQCKGGNPSPIQGGNVHFSTTKFEIDNVQIKCRGTYSNLPDSISPDLVRQGTKCGDKKVSH</sequence>
<dbReference type="OMA" id="HICTSAY"/>
<keyword evidence="2" id="KW-1015">Disulfide bond</keyword>
<accession>A0A401REH2</accession>
<dbReference type="STRING" id="137246.A0A401REH2"/>
<feature type="domain" description="Disintegrin" evidence="3">
    <location>
        <begin position="1"/>
        <end position="67"/>
    </location>
</feature>
<dbReference type="SUPFAM" id="SSF57552">
    <property type="entry name" value="Blood coagulation inhibitor (disintegrin)"/>
    <property type="match status" value="1"/>
</dbReference>
<dbReference type="InterPro" id="IPR001762">
    <property type="entry name" value="Disintegrin_dom"/>
</dbReference>
<evidence type="ECO:0000256" key="1">
    <source>
        <dbReference type="ARBA" id="ARBA00022508"/>
    </source>
</evidence>
<reference evidence="4 5" key="1">
    <citation type="journal article" date="2018" name="Nat. Ecol. Evol.">
        <title>Shark genomes provide insights into elasmobranch evolution and the origin of vertebrates.</title>
        <authorList>
            <person name="Hara Y"/>
            <person name="Yamaguchi K"/>
            <person name="Onimaru K"/>
            <person name="Kadota M"/>
            <person name="Koyanagi M"/>
            <person name="Keeley SD"/>
            <person name="Tatsumi K"/>
            <person name="Tanaka K"/>
            <person name="Motone F"/>
            <person name="Kageyama Y"/>
            <person name="Nozu R"/>
            <person name="Adachi N"/>
            <person name="Nishimura O"/>
            <person name="Nakagawa R"/>
            <person name="Tanegashima C"/>
            <person name="Kiyatake I"/>
            <person name="Matsumoto R"/>
            <person name="Murakumo K"/>
            <person name="Nishida K"/>
            <person name="Terakita A"/>
            <person name="Kuratani S"/>
            <person name="Sato K"/>
            <person name="Hyodo S Kuraku.S."/>
        </authorList>
    </citation>
    <scope>NUCLEOTIDE SEQUENCE [LARGE SCALE GENOMIC DNA]</scope>
</reference>
<dbReference type="AlphaFoldDB" id="A0A401REH2"/>
<dbReference type="SMART" id="SM00608">
    <property type="entry name" value="ACR"/>
    <property type="match status" value="1"/>
</dbReference>
<comment type="caution">
    <text evidence="4">The sequence shown here is derived from an EMBL/GenBank/DDBJ whole genome shotgun (WGS) entry which is preliminary data.</text>
</comment>
<evidence type="ECO:0000313" key="5">
    <source>
        <dbReference type="Proteomes" id="UP000287033"/>
    </source>
</evidence>
<keyword evidence="1" id="KW-0800">Toxin</keyword>
<dbReference type="InterPro" id="IPR036436">
    <property type="entry name" value="Disintegrin_dom_sf"/>
</dbReference>
<proteinExistence type="predicted"/>
<dbReference type="PROSITE" id="PS50214">
    <property type="entry name" value="DISINTEGRIN_2"/>
    <property type="match status" value="1"/>
</dbReference>
<feature type="disulfide bond" evidence="2">
    <location>
        <begin position="39"/>
        <end position="59"/>
    </location>
</feature>
<feature type="non-terminal residue" evidence="4">
    <location>
        <position position="1"/>
    </location>
</feature>
<dbReference type="Gene3D" id="4.10.70.10">
    <property type="entry name" value="Disintegrin domain"/>
    <property type="match status" value="1"/>
</dbReference>